<keyword evidence="9" id="KW-0238">DNA-binding</keyword>
<dbReference type="InterPro" id="IPR044972">
    <property type="entry name" value="Mot1"/>
</dbReference>
<evidence type="ECO:0000256" key="9">
    <source>
        <dbReference type="ARBA" id="ARBA00023125"/>
    </source>
</evidence>
<dbReference type="EMBL" id="BACD03000014">
    <property type="protein sequence ID" value="GAO48421.1"/>
    <property type="molecule type" value="Genomic_DNA"/>
</dbReference>
<evidence type="ECO:0000256" key="10">
    <source>
        <dbReference type="ARBA" id="ARBA00023163"/>
    </source>
</evidence>
<dbReference type="FunFam" id="3.40.50.10810:FF:000009">
    <property type="entry name" value="B-TFIID TATA-box-binding protein-associated factor 1"/>
    <property type="match status" value="1"/>
</dbReference>
<keyword evidence="7" id="KW-0067">ATP-binding</keyword>
<evidence type="ECO:0000313" key="17">
    <source>
        <dbReference type="EMBL" id="GAO48421.1"/>
    </source>
</evidence>
<dbReference type="InterPro" id="IPR027417">
    <property type="entry name" value="P-loop_NTPase"/>
</dbReference>
<feature type="compositionally biased region" description="Pro residues" evidence="14">
    <location>
        <begin position="241"/>
        <end position="254"/>
    </location>
</feature>
<comment type="caution">
    <text evidence="17">The sequence shown here is derived from an EMBL/GenBank/DDBJ whole genome shotgun (WGS) entry which is preliminary data.</text>
</comment>
<evidence type="ECO:0000256" key="1">
    <source>
        <dbReference type="ARBA" id="ARBA00004123"/>
    </source>
</evidence>
<dbReference type="GO" id="GO:0005634">
    <property type="term" value="C:nucleus"/>
    <property type="evidence" value="ECO:0007669"/>
    <property type="project" value="UniProtKB-SubCell"/>
</dbReference>
<dbReference type="InterPro" id="IPR014001">
    <property type="entry name" value="Helicase_ATP-bd"/>
</dbReference>
<evidence type="ECO:0000256" key="13">
    <source>
        <dbReference type="ARBA" id="ARBA00081329"/>
    </source>
</evidence>
<reference evidence="17 18" key="2">
    <citation type="journal article" date="2014" name="J. Gen. Appl. Microbiol.">
        <title>The early diverging ascomycetous budding yeast Saitoella complicata has three histone deacetylases belonging to the Clr6, Hos2, and Rpd3 lineages.</title>
        <authorList>
            <person name="Nishida H."/>
            <person name="Matsumoto T."/>
            <person name="Kondo S."/>
            <person name="Hamamoto M."/>
            <person name="Yoshikawa H."/>
        </authorList>
    </citation>
    <scope>NUCLEOTIDE SEQUENCE [LARGE SCALE GENOMIC DNA]</scope>
    <source>
        <strain evidence="17 18">NRRL Y-17804</strain>
    </source>
</reference>
<dbReference type="InterPro" id="IPR001650">
    <property type="entry name" value="Helicase_C-like"/>
</dbReference>
<evidence type="ECO:0000259" key="16">
    <source>
        <dbReference type="PROSITE" id="PS51194"/>
    </source>
</evidence>
<dbReference type="OMA" id="WYSDIAC"/>
<feature type="compositionally biased region" description="Polar residues" evidence="14">
    <location>
        <begin position="262"/>
        <end position="276"/>
    </location>
</feature>
<dbReference type="OrthoDB" id="10252227at2759"/>
<feature type="region of interest" description="Disordered" evidence="14">
    <location>
        <begin position="226"/>
        <end position="353"/>
    </location>
</feature>
<dbReference type="Pfam" id="PF00271">
    <property type="entry name" value="Helicase_C"/>
    <property type="match status" value="1"/>
</dbReference>
<dbReference type="PANTHER" id="PTHR36498">
    <property type="entry name" value="TATA-BINDING PROTEIN-ASSOCIATED FACTOR 172"/>
    <property type="match status" value="1"/>
</dbReference>
<keyword evidence="18" id="KW-1185">Reference proteome</keyword>
<dbReference type="PROSITE" id="PS51192">
    <property type="entry name" value="HELICASE_ATP_BIND_1"/>
    <property type="match status" value="1"/>
</dbReference>
<dbReference type="FunFam" id="1.25.10.10:FF:000445">
    <property type="entry name" value="Related to MOT1-transcriptional accessory protein"/>
    <property type="match status" value="1"/>
</dbReference>
<dbReference type="SUPFAM" id="SSF48371">
    <property type="entry name" value="ARM repeat"/>
    <property type="match status" value="1"/>
</dbReference>
<feature type="compositionally biased region" description="Basic and acidic residues" evidence="14">
    <location>
        <begin position="117"/>
        <end position="127"/>
    </location>
</feature>
<dbReference type="RefSeq" id="XP_019022036.1">
    <property type="nucleotide sequence ID" value="XM_019166399.1"/>
</dbReference>
<reference evidence="17 18" key="3">
    <citation type="journal article" date="2015" name="Genome Announc.">
        <title>Draft Genome Sequence of the Archiascomycetous Yeast Saitoella complicata.</title>
        <authorList>
            <person name="Yamauchi K."/>
            <person name="Kondo S."/>
            <person name="Hamamoto M."/>
            <person name="Takahashi Y."/>
            <person name="Ogura Y."/>
            <person name="Hayashi T."/>
            <person name="Nishida H."/>
        </authorList>
    </citation>
    <scope>NUCLEOTIDE SEQUENCE [LARGE SCALE GENOMIC DNA]</scope>
    <source>
        <strain evidence="17 18">NRRL Y-17804</strain>
    </source>
</reference>
<dbReference type="Gene3D" id="3.40.50.300">
    <property type="entry name" value="P-loop containing nucleotide triphosphate hydrolases"/>
    <property type="match status" value="1"/>
</dbReference>
<dbReference type="InterPro" id="IPR011989">
    <property type="entry name" value="ARM-like"/>
</dbReference>
<comment type="similarity">
    <text evidence="2">Belongs to the SNF2/RAD54 helicase family.</text>
</comment>
<proteinExistence type="inferred from homology"/>
<dbReference type="SMART" id="SM00487">
    <property type="entry name" value="DEXDc"/>
    <property type="match status" value="1"/>
</dbReference>
<gene>
    <name evidence="17" type="ORF">G7K_2594-t1</name>
</gene>
<evidence type="ECO:0000313" key="18">
    <source>
        <dbReference type="Proteomes" id="UP000033140"/>
    </source>
</evidence>
<evidence type="ECO:0000256" key="8">
    <source>
        <dbReference type="ARBA" id="ARBA00023015"/>
    </source>
</evidence>
<dbReference type="GO" id="GO:0004386">
    <property type="term" value="F:helicase activity"/>
    <property type="evidence" value="ECO:0007669"/>
    <property type="project" value="UniProtKB-KW"/>
</dbReference>
<dbReference type="FunFam" id="1.25.10.10:FF:000508">
    <property type="entry name" value="Probable helicase mot1"/>
    <property type="match status" value="1"/>
</dbReference>
<sequence length="1965" mass="215543">MTTRLDRLVLLLDTGSTQLVRHTAASQLADIQRQHPHELYNLLGRVVPYLRAKTWETRVAAAKAVGGIVDNVEGFDPNGEDEEDVEMEDAAKITEVKEEEVTGVIKPADADDYQDASEPKVKQEPLDLPKPPPSKRTPSDLKIDLPPPSLPRKAIDTTLHLSTLSLPQILTRGRKLLGSAGSEYEVSWGDLPPSERLAFQKRNLMGRLGLGSEVMSKEEQEELFGDKDLSTPVPGQQTPRVPFPPSGRMPPPMASPANPSALQTPRLQKDSSTMSAGTGAMQPPTPGSAIGEDGLSARQRNALKRKAKAAGKNASSSSKIRVVDLQGPSAHPLTTPSAETPAGLAEPTPKGLVKQESKGDYFSITPQAQSNKVVVEHKAPPPNPSAALIGSNGQWPFEALVDLLLVDLFDPVWEVRHGASMGLREVLRKHGAGAGRKVGLNRKENNERNKVVLEDLACRVCAVFALDRFGDYISDQVVAPIRESVSQTFGALLQHLPEESVVACFDVLLKLVFQNDPGMGTKVWEVTHGGMLGMKYLVAVRRDIIFSRPALLDGLIRAVVHGLADHDDDVRAVSAATLVPIAEDFIEARPNAVGELIDVVWSCLADLKDDLSASTGSVMDLLAKLCAFPKVLDIMKSRAATDVERGFGVLVPRLYPFLRHTITSVRMAVLRALLTFLGIDGEGTRGWVDAKAVRLIFQNMLVEQNEQILALTLQVWEPMVAILAKENRLVEAMGGQFMPLMTLLMTPIGIARHPIPMETSLFMRPSGQAFYSAVQSQAPNEPAKKKRKMSTKPLVDDIPSTPVPHNVDGPMMAGDVDLVGMDTIIRTRITAAIAMGMAMGAWPKDTVQASFGPYLDASITAPHSTGRLLSMTIIEEYVKLAKEENTFKEGIRPTLGNLLNMAAPGAYSNLFPYLRIVRGQCHALHNTFIQDGKIKPSSVPTIAVVVQGEPEAGPNAFSLEDAEKIVSVEFDKLKKMIKGPDKIMSAKPLADAKASALNAIAEAREAKEKHDVMVFAAAAAAYVAMGQLPAKLNPVIRSIMDSIKKEENTVLQRRSAAAVATLVELCATGGKGAASDKMIKNLCAFLCVDTSETPEFMRHIKLQDVIFSLKKEDREAAMPETGEHEREAREARTKRRGAQAALEEMAERFGMQLFEKAKKLRDCMFEPLSKAFSGPQLPAEISDPQSAFGQEVVDGFSVLKALVSKIHPDLCGSVVQQFPLIIKALEAPYSVIRYAASKSFATVCKTSTIEGMQAVIEKVLPMVSDPHNVKRRQGGMECIYHLVQTMDTEILPYVIFLIVPVLGRMSDADNDVRLVATTTFATLVKLVPLEAGIPDPPGISEDLLKGRDEERKFIAQMLDGSKVEPFELPVAIKADLRKYQQEGVNWLWFLNKYHLHGILCDDMGLGKTLQTICIVTSDHHIRAEKYEKNQAPEFRRLPSLIVAPPTLSGHWKQEIMTYAPFMKPVVYTGLPFERAALRNSLHKYDIVITSYEICRNDIEELSKQNWNYCVLDEGHIIKNAKAKLTQAVKRLKAEHRLILSGTPIQNNVLELWSLFDFLMPGFLGTERVFNERFAKPIAASRDSKSSSKEQEAGALALEALHKQVLPFLLRRLKEDVLADLPPKIIQDYYCELSSVQKQLYEDFAKSQGAEVAGVINEKGKDNKSHVFQALQYMRKLCNHPSLVLNPSHPKYTQVMSQLAAQNSQIKSIEHAPKLGALKDLLQDCGIGVPPSAADPVAAAAGGGVVNQHRALIFCQLKEMLDMVEHDVLKSHLPGVSYMRLDGSIPAPARHEIVQKFNADPSIDVLLLTTHVGGLGLNLTGADTVIFVEHDWNPMKDLQAMDRAHRIGQKKVVNVYRLITRGTLEEKIMGLQRFKLNIASSIVNQQNSGLATMDTDQILDLFNLGETAPAEKRDGDAEGGVDAEGNVVKKGGAKNILDEVPELGAWDEGQYQEEYNLDGFIASLKR</sequence>
<evidence type="ECO:0000256" key="14">
    <source>
        <dbReference type="SAM" id="MobiDB-lite"/>
    </source>
</evidence>
<feature type="region of interest" description="Disordered" evidence="14">
    <location>
        <begin position="776"/>
        <end position="809"/>
    </location>
</feature>
<dbReference type="InterPro" id="IPR000330">
    <property type="entry name" value="SNF2_N"/>
</dbReference>
<evidence type="ECO:0000256" key="4">
    <source>
        <dbReference type="ARBA" id="ARBA00022741"/>
    </source>
</evidence>
<accession>A0A0E9NFF9</accession>
<name>A0A0E9NFF9_SAICN</name>
<feature type="region of interest" description="Disordered" evidence="14">
    <location>
        <begin position="100"/>
        <end position="148"/>
    </location>
</feature>
<dbReference type="CDD" id="cd18793">
    <property type="entry name" value="SF2_C_SNF"/>
    <property type="match status" value="1"/>
</dbReference>
<evidence type="ECO:0000256" key="5">
    <source>
        <dbReference type="ARBA" id="ARBA00022801"/>
    </source>
</evidence>
<evidence type="ECO:0000256" key="11">
    <source>
        <dbReference type="ARBA" id="ARBA00023242"/>
    </source>
</evidence>
<reference evidence="17 18" key="1">
    <citation type="journal article" date="2011" name="J. Gen. Appl. Microbiol.">
        <title>Draft genome sequencing of the enigmatic yeast Saitoella complicata.</title>
        <authorList>
            <person name="Nishida H."/>
            <person name="Hamamoto M."/>
            <person name="Sugiyama J."/>
        </authorList>
    </citation>
    <scope>NUCLEOTIDE SEQUENCE [LARGE SCALE GENOMIC DNA]</scope>
    <source>
        <strain evidence="17 18">NRRL Y-17804</strain>
    </source>
</reference>
<dbReference type="PANTHER" id="PTHR36498:SF1">
    <property type="entry name" value="TATA-BINDING PROTEIN-ASSOCIATED FACTOR 172"/>
    <property type="match status" value="1"/>
</dbReference>
<dbReference type="CDD" id="cd17999">
    <property type="entry name" value="DEXHc_Mot1"/>
    <property type="match status" value="1"/>
</dbReference>
<evidence type="ECO:0000256" key="2">
    <source>
        <dbReference type="ARBA" id="ARBA00007025"/>
    </source>
</evidence>
<evidence type="ECO:0000256" key="7">
    <source>
        <dbReference type="ARBA" id="ARBA00022840"/>
    </source>
</evidence>
<evidence type="ECO:0000259" key="15">
    <source>
        <dbReference type="PROSITE" id="PS51192"/>
    </source>
</evidence>
<dbReference type="InterPro" id="IPR049730">
    <property type="entry name" value="SNF2/RAD54-like_C"/>
</dbReference>
<dbReference type="GO" id="GO:0016887">
    <property type="term" value="F:ATP hydrolysis activity"/>
    <property type="evidence" value="ECO:0007669"/>
    <property type="project" value="InterPro"/>
</dbReference>
<dbReference type="FunFam" id="3.40.50.300:FF:000428">
    <property type="entry name" value="TATA-binding protein-associated factor 172"/>
    <property type="match status" value="1"/>
</dbReference>
<protein>
    <recommendedName>
        <fullName evidence="12">TATA-binding protein-associated factor mot1</fullName>
    </recommendedName>
    <alternativeName>
        <fullName evidence="13">Modifier of transcription 1</fullName>
    </alternativeName>
</protein>
<comment type="subcellular location">
    <subcellularLocation>
        <location evidence="1">Nucleus</location>
    </subcellularLocation>
</comment>
<dbReference type="PROSITE" id="PS51194">
    <property type="entry name" value="HELICASE_CTER"/>
    <property type="match status" value="1"/>
</dbReference>
<evidence type="ECO:0000256" key="3">
    <source>
        <dbReference type="ARBA" id="ARBA00022737"/>
    </source>
</evidence>
<keyword evidence="3" id="KW-0677">Repeat</keyword>
<feature type="compositionally biased region" description="Low complexity" evidence="14">
    <location>
        <begin position="310"/>
        <end position="319"/>
    </location>
</feature>
<dbReference type="STRING" id="698492.A0A0E9NFF9"/>
<keyword evidence="8" id="KW-0805">Transcription regulation</keyword>
<dbReference type="Proteomes" id="UP000033140">
    <property type="component" value="Unassembled WGS sequence"/>
</dbReference>
<dbReference type="InterPro" id="IPR044078">
    <property type="entry name" value="Mot1_ATP-bd"/>
</dbReference>
<organism evidence="17 18">
    <name type="scientific">Saitoella complicata (strain BCRC 22490 / CBS 7301 / JCM 7358 / NBRC 10748 / NRRL Y-17804)</name>
    <dbReference type="NCBI Taxonomy" id="698492"/>
    <lineage>
        <taxon>Eukaryota</taxon>
        <taxon>Fungi</taxon>
        <taxon>Dikarya</taxon>
        <taxon>Ascomycota</taxon>
        <taxon>Taphrinomycotina</taxon>
        <taxon>Taphrinomycotina incertae sedis</taxon>
        <taxon>Saitoella</taxon>
    </lineage>
</organism>
<keyword evidence="4" id="KW-0547">Nucleotide-binding</keyword>
<keyword evidence="5" id="KW-0378">Hydrolase</keyword>
<keyword evidence="6" id="KW-0347">Helicase</keyword>
<dbReference type="SMART" id="SM00490">
    <property type="entry name" value="HELICc"/>
    <property type="match status" value="1"/>
</dbReference>
<dbReference type="GO" id="GO:0005524">
    <property type="term" value="F:ATP binding"/>
    <property type="evidence" value="ECO:0007669"/>
    <property type="project" value="UniProtKB-KW"/>
</dbReference>
<dbReference type="InterPro" id="IPR022707">
    <property type="entry name" value="Mot1_central_dom"/>
</dbReference>
<dbReference type="Gene3D" id="1.25.10.10">
    <property type="entry name" value="Leucine-rich Repeat Variant"/>
    <property type="match status" value="2"/>
</dbReference>
<feature type="domain" description="Helicase ATP-binding" evidence="15">
    <location>
        <begin position="1388"/>
        <end position="1561"/>
    </location>
</feature>
<dbReference type="InterPro" id="IPR016024">
    <property type="entry name" value="ARM-type_fold"/>
</dbReference>
<keyword evidence="10" id="KW-0804">Transcription</keyword>
<dbReference type="Pfam" id="PF00176">
    <property type="entry name" value="SNF2-rel_dom"/>
    <property type="match status" value="1"/>
</dbReference>
<evidence type="ECO:0000256" key="12">
    <source>
        <dbReference type="ARBA" id="ARBA00073046"/>
    </source>
</evidence>
<dbReference type="Gene3D" id="3.40.50.10810">
    <property type="entry name" value="Tandem AAA-ATPase domain"/>
    <property type="match status" value="1"/>
</dbReference>
<dbReference type="SUPFAM" id="SSF52540">
    <property type="entry name" value="P-loop containing nucleoside triphosphate hydrolases"/>
    <property type="match status" value="2"/>
</dbReference>
<dbReference type="InterPro" id="IPR038718">
    <property type="entry name" value="SNF2-like_sf"/>
</dbReference>
<dbReference type="GO" id="GO:0017025">
    <property type="term" value="F:TBP-class protein binding"/>
    <property type="evidence" value="ECO:0007669"/>
    <property type="project" value="InterPro"/>
</dbReference>
<feature type="domain" description="Helicase C-terminal" evidence="16">
    <location>
        <begin position="1736"/>
        <end position="1889"/>
    </location>
</feature>
<dbReference type="Pfam" id="PF12054">
    <property type="entry name" value="DUF3535"/>
    <property type="match status" value="1"/>
</dbReference>
<evidence type="ECO:0000256" key="6">
    <source>
        <dbReference type="ARBA" id="ARBA00022806"/>
    </source>
</evidence>
<keyword evidence="11" id="KW-0539">Nucleus</keyword>
<dbReference type="GO" id="GO:0003677">
    <property type="term" value="F:DNA binding"/>
    <property type="evidence" value="ECO:0007669"/>
    <property type="project" value="UniProtKB-KW"/>
</dbReference>